<reference evidence="1 2" key="1">
    <citation type="journal article" date="2019" name="Commun. Biol.">
        <title>The bagworm genome reveals a unique fibroin gene that provides high tensile strength.</title>
        <authorList>
            <person name="Kono N."/>
            <person name="Nakamura H."/>
            <person name="Ohtoshi R."/>
            <person name="Tomita M."/>
            <person name="Numata K."/>
            <person name="Arakawa K."/>
        </authorList>
    </citation>
    <scope>NUCLEOTIDE SEQUENCE [LARGE SCALE GENOMIC DNA]</scope>
</reference>
<dbReference type="Proteomes" id="UP000299102">
    <property type="component" value="Unassembled WGS sequence"/>
</dbReference>
<gene>
    <name evidence="1" type="ORF">EVAR_94656_1</name>
</gene>
<evidence type="ECO:0000313" key="1">
    <source>
        <dbReference type="EMBL" id="GBP29816.1"/>
    </source>
</evidence>
<keyword evidence="2" id="KW-1185">Reference proteome</keyword>
<dbReference type="EMBL" id="BGZK01000224">
    <property type="protein sequence ID" value="GBP29816.1"/>
    <property type="molecule type" value="Genomic_DNA"/>
</dbReference>
<sequence length="90" mass="9847">MVVHRLSDYYCEVHAADGVIEPDVLRLAFDDTKRKSGQGHGGIPWIIAGCYCSCSVRKRTVVNEIETLVTLESSTRMEEYGSGAANGGRI</sequence>
<evidence type="ECO:0000313" key="2">
    <source>
        <dbReference type="Proteomes" id="UP000299102"/>
    </source>
</evidence>
<name>A0A4C1UV01_EUMVA</name>
<comment type="caution">
    <text evidence="1">The sequence shown here is derived from an EMBL/GenBank/DDBJ whole genome shotgun (WGS) entry which is preliminary data.</text>
</comment>
<proteinExistence type="predicted"/>
<protein>
    <submittedName>
        <fullName evidence="1">Uncharacterized protein</fullName>
    </submittedName>
</protein>
<organism evidence="1 2">
    <name type="scientific">Eumeta variegata</name>
    <name type="common">Bagworm moth</name>
    <name type="synonym">Eumeta japonica</name>
    <dbReference type="NCBI Taxonomy" id="151549"/>
    <lineage>
        <taxon>Eukaryota</taxon>
        <taxon>Metazoa</taxon>
        <taxon>Ecdysozoa</taxon>
        <taxon>Arthropoda</taxon>
        <taxon>Hexapoda</taxon>
        <taxon>Insecta</taxon>
        <taxon>Pterygota</taxon>
        <taxon>Neoptera</taxon>
        <taxon>Endopterygota</taxon>
        <taxon>Lepidoptera</taxon>
        <taxon>Glossata</taxon>
        <taxon>Ditrysia</taxon>
        <taxon>Tineoidea</taxon>
        <taxon>Psychidae</taxon>
        <taxon>Oiketicinae</taxon>
        <taxon>Eumeta</taxon>
    </lineage>
</organism>
<accession>A0A4C1UV01</accession>
<dbReference type="AlphaFoldDB" id="A0A4C1UV01"/>